<feature type="binding site" evidence="2">
    <location>
        <position position="58"/>
    </location>
    <ligand>
        <name>substrate</name>
    </ligand>
</feature>
<dbReference type="OrthoDB" id="9782128at2"/>
<evidence type="ECO:0000256" key="2">
    <source>
        <dbReference type="PIRSR" id="PIRSR613078-2"/>
    </source>
</evidence>
<dbReference type="PIRSF" id="PIRSF000709">
    <property type="entry name" value="6PFK_2-Ptase"/>
    <property type="match status" value="1"/>
</dbReference>
<dbReference type="InterPro" id="IPR029033">
    <property type="entry name" value="His_PPase_superfam"/>
</dbReference>
<dbReference type="PANTHER" id="PTHR48100">
    <property type="entry name" value="BROAD-SPECIFICITY PHOSPHATASE YOR283W-RELATED"/>
    <property type="match status" value="1"/>
</dbReference>
<accession>A0A0M2SVH0</accession>
<protein>
    <submittedName>
        <fullName evidence="3">Phosphatase</fullName>
    </submittedName>
</protein>
<keyword evidence="4" id="KW-1185">Reference proteome</keyword>
<reference evidence="3 4" key="1">
    <citation type="submission" date="2015-04" db="EMBL/GenBank/DDBJ databases">
        <title>Taxonomic description and genome sequence of Bacillus campisalis sp. nov., a novel member of the genus Bacillus isolated from solar saltern.</title>
        <authorList>
            <person name="Mathan Kumar R."/>
            <person name="Kaur G."/>
            <person name="Kumar A."/>
            <person name="Singh N.K."/>
            <person name="Kaur N."/>
            <person name="Kumar N."/>
            <person name="Mayilraj S."/>
        </authorList>
    </citation>
    <scope>NUCLEOTIDE SEQUENCE [LARGE SCALE GENOMIC DNA]</scope>
    <source>
        <strain evidence="3 4">SA2-6</strain>
    </source>
</reference>
<dbReference type="AlphaFoldDB" id="A0A0M2SVH0"/>
<dbReference type="InterPro" id="IPR013078">
    <property type="entry name" value="His_Pase_superF_clade-1"/>
</dbReference>
<dbReference type="PANTHER" id="PTHR48100:SF1">
    <property type="entry name" value="HISTIDINE PHOSPHATASE FAMILY PROTEIN-RELATED"/>
    <property type="match status" value="1"/>
</dbReference>
<gene>
    <name evidence="3" type="ORF">WQ57_08170</name>
</gene>
<name>A0A0M2SVH0_9BACI</name>
<feature type="binding site" evidence="2">
    <location>
        <begin position="8"/>
        <end position="15"/>
    </location>
    <ligand>
        <name>substrate</name>
    </ligand>
</feature>
<comment type="caution">
    <text evidence="3">The sequence shown here is derived from an EMBL/GenBank/DDBJ whole genome shotgun (WGS) entry which is preliminary data.</text>
</comment>
<evidence type="ECO:0000256" key="1">
    <source>
        <dbReference type="PIRSR" id="PIRSR613078-1"/>
    </source>
</evidence>
<dbReference type="SMART" id="SM00855">
    <property type="entry name" value="PGAM"/>
    <property type="match status" value="1"/>
</dbReference>
<dbReference type="Gene3D" id="3.40.50.1240">
    <property type="entry name" value="Phosphoglycerate mutase-like"/>
    <property type="match status" value="1"/>
</dbReference>
<evidence type="ECO:0000313" key="3">
    <source>
        <dbReference type="EMBL" id="KKK38564.1"/>
    </source>
</evidence>
<dbReference type="GO" id="GO:0016791">
    <property type="term" value="F:phosphatase activity"/>
    <property type="evidence" value="ECO:0007669"/>
    <property type="project" value="TreeGrafter"/>
</dbReference>
<evidence type="ECO:0000313" key="4">
    <source>
        <dbReference type="Proteomes" id="UP000034166"/>
    </source>
</evidence>
<dbReference type="InterPro" id="IPR050275">
    <property type="entry name" value="PGM_Phosphatase"/>
</dbReference>
<dbReference type="Proteomes" id="UP000034166">
    <property type="component" value="Unassembled WGS sequence"/>
</dbReference>
<dbReference type="CDD" id="cd07067">
    <property type="entry name" value="HP_PGM_like"/>
    <property type="match status" value="1"/>
</dbReference>
<feature type="active site" description="Proton donor/acceptor" evidence="1">
    <location>
        <position position="82"/>
    </location>
</feature>
<dbReference type="Pfam" id="PF00300">
    <property type="entry name" value="His_Phos_1"/>
    <property type="match status" value="1"/>
</dbReference>
<proteinExistence type="predicted"/>
<feature type="active site" description="Tele-phosphohistidine intermediate" evidence="1">
    <location>
        <position position="9"/>
    </location>
</feature>
<sequence length="202" mass="23624">MLKVYFTRHGETEWNAEKRIQGRLDSRLTARGERDAYLLGERLKDIEFDRIISSPSGRAMQTANALKRNRPLGIEADEELMEIYLGNWQGKTENEIKEQYPEEFYLYYHRPELFQNPEGESFFEVKKRAESFLNRLEQETSSGNILVVTHGVFLKAAYLICRNAPIEQIWRPPYLHGTGLTIVEINNRKTKLLLEGCIEHCE</sequence>
<dbReference type="SUPFAM" id="SSF53254">
    <property type="entry name" value="Phosphoglycerate mutase-like"/>
    <property type="match status" value="1"/>
</dbReference>
<dbReference type="GO" id="GO:0005737">
    <property type="term" value="C:cytoplasm"/>
    <property type="evidence" value="ECO:0007669"/>
    <property type="project" value="TreeGrafter"/>
</dbReference>
<dbReference type="EMBL" id="LAYY01000007">
    <property type="protein sequence ID" value="KKK38564.1"/>
    <property type="molecule type" value="Genomic_DNA"/>
</dbReference>
<dbReference type="PATRIC" id="fig|1408103.3.peg.1841"/>
<organism evidence="3 4">
    <name type="scientific">Mesobacillus campisalis</name>
    <dbReference type="NCBI Taxonomy" id="1408103"/>
    <lineage>
        <taxon>Bacteria</taxon>
        <taxon>Bacillati</taxon>
        <taxon>Bacillota</taxon>
        <taxon>Bacilli</taxon>
        <taxon>Bacillales</taxon>
        <taxon>Bacillaceae</taxon>
        <taxon>Mesobacillus</taxon>
    </lineage>
</organism>
<dbReference type="RefSeq" id="WP_046523256.1">
    <property type="nucleotide sequence ID" value="NZ_LAYY01000007.1"/>
</dbReference>